<feature type="compositionally biased region" description="Polar residues" evidence="1">
    <location>
        <begin position="238"/>
        <end position="248"/>
    </location>
</feature>
<feature type="compositionally biased region" description="Polar residues" evidence="1">
    <location>
        <begin position="218"/>
        <end position="228"/>
    </location>
</feature>
<feature type="compositionally biased region" description="Low complexity" evidence="1">
    <location>
        <begin position="273"/>
        <end position="284"/>
    </location>
</feature>
<feature type="region of interest" description="Disordered" evidence="1">
    <location>
        <begin position="323"/>
        <end position="354"/>
    </location>
</feature>
<reference evidence="2" key="1">
    <citation type="journal article" date="2020" name="Nat. Commun.">
        <title>Large-scale genome sequencing of mycorrhizal fungi provides insights into the early evolution of symbiotic traits.</title>
        <authorList>
            <person name="Miyauchi S."/>
            <person name="Kiss E."/>
            <person name="Kuo A."/>
            <person name="Drula E."/>
            <person name="Kohler A."/>
            <person name="Sanchez-Garcia M."/>
            <person name="Morin E."/>
            <person name="Andreopoulos B."/>
            <person name="Barry K.W."/>
            <person name="Bonito G."/>
            <person name="Buee M."/>
            <person name="Carver A."/>
            <person name="Chen C."/>
            <person name="Cichocki N."/>
            <person name="Clum A."/>
            <person name="Culley D."/>
            <person name="Crous P.W."/>
            <person name="Fauchery L."/>
            <person name="Girlanda M."/>
            <person name="Hayes R.D."/>
            <person name="Keri Z."/>
            <person name="LaButti K."/>
            <person name="Lipzen A."/>
            <person name="Lombard V."/>
            <person name="Magnuson J."/>
            <person name="Maillard F."/>
            <person name="Murat C."/>
            <person name="Nolan M."/>
            <person name="Ohm R.A."/>
            <person name="Pangilinan J."/>
            <person name="Pereira M.F."/>
            <person name="Perotto S."/>
            <person name="Peter M."/>
            <person name="Pfister S."/>
            <person name="Riley R."/>
            <person name="Sitrit Y."/>
            <person name="Stielow J.B."/>
            <person name="Szollosi G."/>
            <person name="Zifcakova L."/>
            <person name="Stursova M."/>
            <person name="Spatafora J.W."/>
            <person name="Tedersoo L."/>
            <person name="Vaario L.M."/>
            <person name="Yamada A."/>
            <person name="Yan M."/>
            <person name="Wang P."/>
            <person name="Xu J."/>
            <person name="Bruns T."/>
            <person name="Baldrian P."/>
            <person name="Vilgalys R."/>
            <person name="Dunand C."/>
            <person name="Henrissat B."/>
            <person name="Grigoriev I.V."/>
            <person name="Hibbett D."/>
            <person name="Nagy L.G."/>
            <person name="Martin F.M."/>
        </authorList>
    </citation>
    <scope>NUCLEOTIDE SEQUENCE</scope>
    <source>
        <strain evidence="2">UP504</strain>
    </source>
</reference>
<feature type="region of interest" description="Disordered" evidence="1">
    <location>
        <begin position="26"/>
        <end position="88"/>
    </location>
</feature>
<dbReference type="EMBL" id="MU129086">
    <property type="protein sequence ID" value="KAF9507259.1"/>
    <property type="molecule type" value="Genomic_DNA"/>
</dbReference>
<feature type="region of interest" description="Disordered" evidence="1">
    <location>
        <begin position="155"/>
        <end position="175"/>
    </location>
</feature>
<dbReference type="AlphaFoldDB" id="A0A9P6AK11"/>
<feature type="compositionally biased region" description="Polar residues" evidence="1">
    <location>
        <begin position="199"/>
        <end position="209"/>
    </location>
</feature>
<comment type="caution">
    <text evidence="2">The sequence shown here is derived from an EMBL/GenBank/DDBJ whole genome shotgun (WGS) entry which is preliminary data.</text>
</comment>
<feature type="region of interest" description="Disordered" evidence="1">
    <location>
        <begin position="380"/>
        <end position="399"/>
    </location>
</feature>
<proteinExistence type="predicted"/>
<evidence type="ECO:0000313" key="2">
    <source>
        <dbReference type="EMBL" id="KAF9507259.1"/>
    </source>
</evidence>
<feature type="region of interest" description="Disordered" evidence="1">
    <location>
        <begin position="267"/>
        <end position="308"/>
    </location>
</feature>
<evidence type="ECO:0000256" key="1">
    <source>
        <dbReference type="SAM" id="MobiDB-lite"/>
    </source>
</evidence>
<protein>
    <submittedName>
        <fullName evidence="2">Uncharacterized protein</fullName>
    </submittedName>
</protein>
<name>A0A9P6AK11_9AGAM</name>
<keyword evidence="3" id="KW-1185">Reference proteome</keyword>
<feature type="compositionally biased region" description="Polar residues" evidence="1">
    <location>
        <begin position="330"/>
        <end position="339"/>
    </location>
</feature>
<evidence type="ECO:0000313" key="3">
    <source>
        <dbReference type="Proteomes" id="UP000886523"/>
    </source>
</evidence>
<accession>A0A9P6AK11</accession>
<dbReference type="Proteomes" id="UP000886523">
    <property type="component" value="Unassembled WGS sequence"/>
</dbReference>
<feature type="compositionally biased region" description="Polar residues" evidence="1">
    <location>
        <begin position="41"/>
        <end position="62"/>
    </location>
</feature>
<gene>
    <name evidence="2" type="ORF">BS47DRAFT_321853</name>
</gene>
<sequence>MTHLSEDAILVASPLKNVMRQLRAEGYTHVDSPSPGRHGDSSMSASHQDAGSNESPISSSSKDAPWPTDPAIVSASRPPDKDHLSRLLGGLSFSNTSAPTAASTVRNQVDGALPTPLATPSASAAIRNDIEHASGIHMSSAHTIPSNISIVPLSFASPTPPQSGNSLKSSALPQPLNESKPKFEFISPFDAFVSPTIATKQSVKPSSSKAEGRPQALTVASSTPSSLKSGKEAEPSKNRSVSSPTPQRSGFVPDHFVPASVSRAQFASGKRGSLSSQPSSESPLHNAKRPLIAESTGPGSPTGSELDPNRRAQHFALLQGVASDIMTKSLPRTHSTGSPRRNDSPFVVRPHATPERPLIPSHIPIFSHPSQVLSSFASFRSTPPATDPRFRNSAPYSPHRSVMPHNSGVFPGAPVPSSYPGAPAPGPQPFIGLDTKQSTVPLPPSVSIPVAPPATPMQRGELLSLLNEGRQHPNTPPLAPFGDPQARRSQLGLGPVALGPPVPGLESLESPFVVKPPPPLNRPFPPPSYQPAFPNLDRHCPCQARICFLF</sequence>
<feature type="region of interest" description="Disordered" evidence="1">
    <location>
        <begin position="199"/>
        <end position="254"/>
    </location>
</feature>
<feature type="compositionally biased region" description="Polar residues" evidence="1">
    <location>
        <begin position="162"/>
        <end position="172"/>
    </location>
</feature>
<organism evidence="2 3">
    <name type="scientific">Hydnum rufescens UP504</name>
    <dbReference type="NCBI Taxonomy" id="1448309"/>
    <lineage>
        <taxon>Eukaryota</taxon>
        <taxon>Fungi</taxon>
        <taxon>Dikarya</taxon>
        <taxon>Basidiomycota</taxon>
        <taxon>Agaricomycotina</taxon>
        <taxon>Agaricomycetes</taxon>
        <taxon>Cantharellales</taxon>
        <taxon>Hydnaceae</taxon>
        <taxon>Hydnum</taxon>
    </lineage>
</organism>